<dbReference type="PANTHER" id="PTHR42847">
    <property type="entry name" value="ALKANESULFONATE MONOOXYGENASE"/>
    <property type="match status" value="1"/>
</dbReference>
<evidence type="ECO:0000313" key="6">
    <source>
        <dbReference type="EMBL" id="AKU19439.1"/>
    </source>
</evidence>
<accession>A0A0K1JRS2</accession>
<dbReference type="CDD" id="cd01094">
    <property type="entry name" value="Alkanesulfonate_monoxygenase"/>
    <property type="match status" value="1"/>
</dbReference>
<feature type="domain" description="Luciferase-like" evidence="5">
    <location>
        <begin position="19"/>
        <end position="322"/>
    </location>
</feature>
<keyword evidence="1" id="KW-0285">Flavoprotein</keyword>
<dbReference type="EMBL" id="KR057859">
    <property type="protein sequence ID" value="AKU19439.1"/>
    <property type="molecule type" value="Genomic_DNA"/>
</dbReference>
<dbReference type="GO" id="GO:0046306">
    <property type="term" value="P:alkanesulfonate catabolic process"/>
    <property type="evidence" value="ECO:0007669"/>
    <property type="project" value="TreeGrafter"/>
</dbReference>
<dbReference type="InterPro" id="IPR036661">
    <property type="entry name" value="Luciferase-like_sf"/>
</dbReference>
<reference evidence="6" key="1">
    <citation type="journal article" date="2015" name="Biotechnol. Lett.">
        <title>Isolation and characterization of an interactive culture of two Paenibacillus species with moderately thermophilic desulfurization ability.</title>
        <authorList>
            <person name="Wang J."/>
            <person name="Davaadelger B."/>
            <person name="Salazar J.K."/>
            <person name="Butler R.R.III."/>
            <person name="Pombert J.F."/>
            <person name="Kilbane J.J."/>
            <person name="Stark B.C."/>
        </authorList>
    </citation>
    <scope>NUCLEOTIDE SEQUENCE</scope>
    <source>
        <strain evidence="6">32O-Y</strain>
    </source>
</reference>
<evidence type="ECO:0000256" key="4">
    <source>
        <dbReference type="ARBA" id="ARBA00023033"/>
    </source>
</evidence>
<dbReference type="Pfam" id="PF00296">
    <property type="entry name" value="Bac_luciferase"/>
    <property type="match status" value="1"/>
</dbReference>
<keyword evidence="3" id="KW-0560">Oxidoreductase</keyword>
<dbReference type="AlphaFoldDB" id="A0A0K1JRS2"/>
<dbReference type="InterPro" id="IPR011251">
    <property type="entry name" value="Luciferase-like_dom"/>
</dbReference>
<dbReference type="GO" id="GO:0008726">
    <property type="term" value="F:alkanesulfonate monooxygenase activity"/>
    <property type="evidence" value="ECO:0007669"/>
    <property type="project" value="TreeGrafter"/>
</dbReference>
<proteinExistence type="predicted"/>
<name>A0A0K1JRS2_9BACL</name>
<dbReference type="InterPro" id="IPR050172">
    <property type="entry name" value="SsuD_RutA_monooxygenase"/>
</dbReference>
<organism evidence="6">
    <name type="scientific">Paenibacillus sp. 32O-Y</name>
    <dbReference type="NCBI Taxonomy" id="1695219"/>
    <lineage>
        <taxon>Bacteria</taxon>
        <taxon>Bacillati</taxon>
        <taxon>Bacillota</taxon>
        <taxon>Bacilli</taxon>
        <taxon>Bacillales</taxon>
        <taxon>Paenibacillaceae</taxon>
        <taxon>Paenibacillus</taxon>
    </lineage>
</organism>
<evidence type="ECO:0000256" key="2">
    <source>
        <dbReference type="ARBA" id="ARBA00022643"/>
    </source>
</evidence>
<dbReference type="Gene3D" id="3.20.20.30">
    <property type="entry name" value="Luciferase-like domain"/>
    <property type="match status" value="1"/>
</dbReference>
<dbReference type="PANTHER" id="PTHR42847:SF4">
    <property type="entry name" value="ALKANESULFONATE MONOOXYGENASE-RELATED"/>
    <property type="match status" value="1"/>
</dbReference>
<dbReference type="SUPFAM" id="SSF51679">
    <property type="entry name" value="Bacterial luciferase-like"/>
    <property type="match status" value="1"/>
</dbReference>
<evidence type="ECO:0000259" key="5">
    <source>
        <dbReference type="Pfam" id="PF00296"/>
    </source>
</evidence>
<protein>
    <recommendedName>
        <fullName evidence="5">Luciferase-like domain-containing protein</fullName>
    </recommendedName>
</protein>
<evidence type="ECO:0000256" key="3">
    <source>
        <dbReference type="ARBA" id="ARBA00023002"/>
    </source>
</evidence>
<keyword evidence="2" id="KW-0288">FMN</keyword>
<keyword evidence="4" id="KW-0503">Monooxygenase</keyword>
<sequence length="354" mass="39252">MIRIAGPRFGVWTPVYGTWGATTHPEDPFDASWERAKRLVLSAEKLGYDSTLIAQHIVNPYGHEFDILETWTAAAGLASLTSSIEIIAAIKPTLFHPVVLAKQALGIEEISGGRFSINVVNAWYKPELLQSGIPFAEHDERYIYGTEWLTIVRSLLSGEKTSFEGKYFHVDGIELNPKPKTRQRPAIYVGGESEPARDLAAGLGDVWFINGQPLENVERLIRSVAGRKREGVPVRFGLSAFVIARETEEEAQAELAKAWEYAKADQPLNEQLFGHADQKAVMFQTIAKYPAIGTNGGTAAGLVGSYDQVAERIAAFHEIGVELFMLQFQPLESELERFAREVFPRVRSLNPVAL</sequence>
<evidence type="ECO:0000256" key="1">
    <source>
        <dbReference type="ARBA" id="ARBA00022630"/>
    </source>
</evidence>